<gene>
    <name evidence="1" type="ORF">CLLU_22890</name>
</gene>
<evidence type="ECO:0000313" key="2">
    <source>
        <dbReference type="Proteomes" id="UP000237798"/>
    </source>
</evidence>
<dbReference type="EMBL" id="PVXP01000034">
    <property type="protein sequence ID" value="PRR84750.1"/>
    <property type="molecule type" value="Genomic_DNA"/>
</dbReference>
<organism evidence="1 2">
    <name type="scientific">Clostridium luticellarii</name>
    <dbReference type="NCBI Taxonomy" id="1691940"/>
    <lineage>
        <taxon>Bacteria</taxon>
        <taxon>Bacillati</taxon>
        <taxon>Bacillota</taxon>
        <taxon>Clostridia</taxon>
        <taxon>Eubacteriales</taxon>
        <taxon>Clostridiaceae</taxon>
        <taxon>Clostridium</taxon>
    </lineage>
</organism>
<comment type="caution">
    <text evidence="1">The sequence shown here is derived from an EMBL/GenBank/DDBJ whole genome shotgun (WGS) entry which is preliminary data.</text>
</comment>
<name>A0A2T0BLH8_9CLOT</name>
<proteinExistence type="predicted"/>
<dbReference type="AlphaFoldDB" id="A0A2T0BLH8"/>
<sequence length="126" mass="13457">MRQSTKTITAGQKQILAYNGLYLNVNLKVNKTNVTLDENGILLAGTIIDKEGKSVNTSALGSTAFGIVYEDVDFNNSMGTEVIPVTIFGFIKTSALPAAPVAEAVTSLKMIQFMDYTPSTTTTTTV</sequence>
<accession>A0A2T0BLH8</accession>
<evidence type="ECO:0000313" key="1">
    <source>
        <dbReference type="EMBL" id="PRR84750.1"/>
    </source>
</evidence>
<protein>
    <submittedName>
        <fullName evidence="1">Uncharacterized protein</fullName>
    </submittedName>
</protein>
<dbReference type="Proteomes" id="UP000237798">
    <property type="component" value="Unassembled WGS sequence"/>
</dbReference>
<dbReference type="OrthoDB" id="2063806at2"/>
<keyword evidence="2" id="KW-1185">Reference proteome</keyword>
<dbReference type="RefSeq" id="WP_106009913.1">
    <property type="nucleotide sequence ID" value="NZ_PVXP01000034.1"/>
</dbReference>
<reference evidence="1 2" key="1">
    <citation type="submission" date="2018-03" db="EMBL/GenBank/DDBJ databases">
        <title>Genome sequence of Clostridium luticellarii DSM 29923.</title>
        <authorList>
            <person name="Poehlein A."/>
            <person name="Daniel R."/>
        </authorList>
    </citation>
    <scope>NUCLEOTIDE SEQUENCE [LARGE SCALE GENOMIC DNA]</scope>
    <source>
        <strain evidence="1 2">DSM 29923</strain>
    </source>
</reference>